<protein>
    <submittedName>
        <fullName evidence="2">Uncharacterized protein</fullName>
    </submittedName>
</protein>
<organism evidence="2 3">
    <name type="scientific">Plakobranchus ocellatus</name>
    <dbReference type="NCBI Taxonomy" id="259542"/>
    <lineage>
        <taxon>Eukaryota</taxon>
        <taxon>Metazoa</taxon>
        <taxon>Spiralia</taxon>
        <taxon>Lophotrochozoa</taxon>
        <taxon>Mollusca</taxon>
        <taxon>Gastropoda</taxon>
        <taxon>Heterobranchia</taxon>
        <taxon>Euthyneura</taxon>
        <taxon>Panpulmonata</taxon>
        <taxon>Sacoglossa</taxon>
        <taxon>Placobranchoidea</taxon>
        <taxon>Plakobranchidae</taxon>
        <taxon>Plakobranchus</taxon>
    </lineage>
</organism>
<evidence type="ECO:0000313" key="2">
    <source>
        <dbReference type="EMBL" id="GFN84146.1"/>
    </source>
</evidence>
<comment type="caution">
    <text evidence="2">The sequence shown here is derived from an EMBL/GenBank/DDBJ whole genome shotgun (WGS) entry which is preliminary data.</text>
</comment>
<sequence length="100" mass="11183">MGSARVVRTPGKLQVPHDGLRRRGTKFYRPSGETGTPRAPHHTCCACFSGELCSKHVTRLRRLTSDKRATCSYFAPKWKIEQRKPCHAAVHIDNGNLPEG</sequence>
<evidence type="ECO:0000256" key="1">
    <source>
        <dbReference type="SAM" id="MobiDB-lite"/>
    </source>
</evidence>
<feature type="region of interest" description="Disordered" evidence="1">
    <location>
        <begin position="1"/>
        <end position="39"/>
    </location>
</feature>
<name>A0AAV3YNZ2_9GAST</name>
<evidence type="ECO:0000313" key="3">
    <source>
        <dbReference type="Proteomes" id="UP000735302"/>
    </source>
</evidence>
<reference evidence="2 3" key="1">
    <citation type="journal article" date="2021" name="Elife">
        <title>Chloroplast acquisition without the gene transfer in kleptoplastic sea slugs, Plakobranchus ocellatus.</title>
        <authorList>
            <person name="Maeda T."/>
            <person name="Takahashi S."/>
            <person name="Yoshida T."/>
            <person name="Shimamura S."/>
            <person name="Takaki Y."/>
            <person name="Nagai Y."/>
            <person name="Toyoda A."/>
            <person name="Suzuki Y."/>
            <person name="Arimoto A."/>
            <person name="Ishii H."/>
            <person name="Satoh N."/>
            <person name="Nishiyama T."/>
            <person name="Hasebe M."/>
            <person name="Maruyama T."/>
            <person name="Minagawa J."/>
            <person name="Obokata J."/>
            <person name="Shigenobu S."/>
        </authorList>
    </citation>
    <scope>NUCLEOTIDE SEQUENCE [LARGE SCALE GENOMIC DNA]</scope>
</reference>
<dbReference type="Proteomes" id="UP000735302">
    <property type="component" value="Unassembled WGS sequence"/>
</dbReference>
<dbReference type="AlphaFoldDB" id="A0AAV3YNZ2"/>
<gene>
    <name evidence="2" type="ORF">PoB_001065200</name>
</gene>
<keyword evidence="3" id="KW-1185">Reference proteome</keyword>
<dbReference type="EMBL" id="BLXT01001278">
    <property type="protein sequence ID" value="GFN84146.1"/>
    <property type="molecule type" value="Genomic_DNA"/>
</dbReference>
<accession>A0AAV3YNZ2</accession>
<proteinExistence type="predicted"/>